<sequence>MAFEEIGLQQGLLRPARARVLVVLLVSGLGFRLGEAGHGCKLDVGAGDGEEGAGSVEWHGRTDRGVYGCRQEMVGVRRSVQGDARYKSGFGGGLLDVGRAARWWMGSQKSVELGAPFGVVVIARG</sequence>
<reference evidence="1" key="1">
    <citation type="journal article" date="2023" name="GigaByte">
        <title>Genome assembly of the bearded iris, Iris pallida Lam.</title>
        <authorList>
            <person name="Bruccoleri R.E."/>
            <person name="Oakeley E.J."/>
            <person name="Faust A.M.E."/>
            <person name="Altorfer M."/>
            <person name="Dessus-Babus S."/>
            <person name="Burckhardt D."/>
            <person name="Oertli M."/>
            <person name="Naumann U."/>
            <person name="Petersen F."/>
            <person name="Wong J."/>
        </authorList>
    </citation>
    <scope>NUCLEOTIDE SEQUENCE</scope>
    <source>
        <strain evidence="1">GSM-AAB239-AS_SAM_17_03QT</strain>
    </source>
</reference>
<dbReference type="Proteomes" id="UP001140949">
    <property type="component" value="Unassembled WGS sequence"/>
</dbReference>
<reference evidence="1" key="2">
    <citation type="submission" date="2023-04" db="EMBL/GenBank/DDBJ databases">
        <authorList>
            <person name="Bruccoleri R.E."/>
            <person name="Oakeley E.J."/>
            <person name="Faust A.-M."/>
            <person name="Dessus-Babus S."/>
            <person name="Altorfer M."/>
            <person name="Burckhardt D."/>
            <person name="Oertli M."/>
            <person name="Naumann U."/>
            <person name="Petersen F."/>
            <person name="Wong J."/>
        </authorList>
    </citation>
    <scope>NUCLEOTIDE SEQUENCE</scope>
    <source>
        <strain evidence="1">GSM-AAB239-AS_SAM_17_03QT</strain>
        <tissue evidence="1">Leaf</tissue>
    </source>
</reference>
<protein>
    <submittedName>
        <fullName evidence="1">CASP-like protein 4U1 isoform X1</fullName>
    </submittedName>
</protein>
<comment type="caution">
    <text evidence="1">The sequence shown here is derived from an EMBL/GenBank/DDBJ whole genome shotgun (WGS) entry which is preliminary data.</text>
</comment>
<name>A0AAX6FG19_IRIPA</name>
<evidence type="ECO:0000313" key="1">
    <source>
        <dbReference type="EMBL" id="KAJ6815316.1"/>
    </source>
</evidence>
<gene>
    <name evidence="1" type="ORF">M6B38_136010</name>
</gene>
<evidence type="ECO:0000313" key="2">
    <source>
        <dbReference type="Proteomes" id="UP001140949"/>
    </source>
</evidence>
<dbReference type="AlphaFoldDB" id="A0AAX6FG19"/>
<dbReference type="EMBL" id="JANAVB010029088">
    <property type="protein sequence ID" value="KAJ6815316.1"/>
    <property type="molecule type" value="Genomic_DNA"/>
</dbReference>
<keyword evidence="2" id="KW-1185">Reference proteome</keyword>
<accession>A0AAX6FG19</accession>
<proteinExistence type="predicted"/>
<organism evidence="1 2">
    <name type="scientific">Iris pallida</name>
    <name type="common">Sweet iris</name>
    <dbReference type="NCBI Taxonomy" id="29817"/>
    <lineage>
        <taxon>Eukaryota</taxon>
        <taxon>Viridiplantae</taxon>
        <taxon>Streptophyta</taxon>
        <taxon>Embryophyta</taxon>
        <taxon>Tracheophyta</taxon>
        <taxon>Spermatophyta</taxon>
        <taxon>Magnoliopsida</taxon>
        <taxon>Liliopsida</taxon>
        <taxon>Asparagales</taxon>
        <taxon>Iridaceae</taxon>
        <taxon>Iridoideae</taxon>
        <taxon>Irideae</taxon>
        <taxon>Iris</taxon>
    </lineage>
</organism>